<evidence type="ECO:0000256" key="1">
    <source>
        <dbReference type="SAM" id="MobiDB-lite"/>
    </source>
</evidence>
<reference evidence="2 3" key="1">
    <citation type="journal article" date="2015" name="Biotechnol. Biofuels">
        <title>Enhanced degradation of softwood versus hardwood by the white-rot fungus Pycnoporus coccineus.</title>
        <authorList>
            <person name="Couturier M."/>
            <person name="Navarro D."/>
            <person name="Chevret D."/>
            <person name="Henrissat B."/>
            <person name="Piumi F."/>
            <person name="Ruiz-Duenas F.J."/>
            <person name="Martinez A.T."/>
            <person name="Grigoriev I.V."/>
            <person name="Riley R."/>
            <person name="Lipzen A."/>
            <person name="Berrin J.G."/>
            <person name="Master E.R."/>
            <person name="Rosso M.N."/>
        </authorList>
    </citation>
    <scope>NUCLEOTIDE SEQUENCE [LARGE SCALE GENOMIC DNA]</scope>
    <source>
        <strain evidence="2 3">BRFM310</strain>
    </source>
</reference>
<evidence type="ECO:0000313" key="2">
    <source>
        <dbReference type="EMBL" id="OSC96335.1"/>
    </source>
</evidence>
<accession>A0A1Y2I5C7</accession>
<dbReference type="Proteomes" id="UP000193067">
    <property type="component" value="Unassembled WGS sequence"/>
</dbReference>
<evidence type="ECO:0000313" key="3">
    <source>
        <dbReference type="Proteomes" id="UP000193067"/>
    </source>
</evidence>
<feature type="compositionally biased region" description="Polar residues" evidence="1">
    <location>
        <begin position="43"/>
        <end position="56"/>
    </location>
</feature>
<organism evidence="2 3">
    <name type="scientific">Trametes coccinea (strain BRFM310)</name>
    <name type="common">Pycnoporus coccineus</name>
    <dbReference type="NCBI Taxonomy" id="1353009"/>
    <lineage>
        <taxon>Eukaryota</taxon>
        <taxon>Fungi</taxon>
        <taxon>Dikarya</taxon>
        <taxon>Basidiomycota</taxon>
        <taxon>Agaricomycotina</taxon>
        <taxon>Agaricomycetes</taxon>
        <taxon>Polyporales</taxon>
        <taxon>Polyporaceae</taxon>
        <taxon>Trametes</taxon>
    </lineage>
</organism>
<dbReference type="EMBL" id="KZ084188">
    <property type="protein sequence ID" value="OSC96335.1"/>
    <property type="molecule type" value="Genomic_DNA"/>
</dbReference>
<feature type="region of interest" description="Disordered" evidence="1">
    <location>
        <begin position="1"/>
        <end position="92"/>
    </location>
</feature>
<gene>
    <name evidence="2" type="ORF">PYCCODRAFT_91263</name>
</gene>
<keyword evidence="3" id="KW-1185">Reference proteome</keyword>
<feature type="region of interest" description="Disordered" evidence="1">
    <location>
        <begin position="107"/>
        <end position="126"/>
    </location>
</feature>
<dbReference type="AlphaFoldDB" id="A0A1Y2I5C7"/>
<proteinExistence type="predicted"/>
<name>A0A1Y2I5C7_TRAC3</name>
<sequence length="141" mass="14962">MHTAPEKAEFEAHRWPMPQSGRAPDGCTHPGNAANALGGRSAGMSTRSESSSQKTATGRKYSELGLGGPPVESAAAQTARAPRHGVRAYSTRRQCAVHSSLTDMKRDELEGVSSASIKRPRAPTSRRGFCVHAVRAVHESG</sequence>
<feature type="compositionally biased region" description="Basic and acidic residues" evidence="1">
    <location>
        <begin position="1"/>
        <end position="14"/>
    </location>
</feature>
<protein>
    <submittedName>
        <fullName evidence="2">Uncharacterized protein</fullName>
    </submittedName>
</protein>